<keyword evidence="4" id="KW-1185">Reference proteome</keyword>
<protein>
    <submittedName>
        <fullName evidence="3">Polymer-forming cytoskeletal protein</fullName>
    </submittedName>
</protein>
<feature type="region of interest" description="Disordered" evidence="2">
    <location>
        <begin position="1"/>
        <end position="24"/>
    </location>
</feature>
<accession>A0A5C6YTG3</accession>
<dbReference type="RefSeq" id="WP_111815342.1">
    <property type="nucleotide sequence ID" value="NZ_CBCRZQ010000003.1"/>
</dbReference>
<dbReference type="PANTHER" id="PTHR35024">
    <property type="entry name" value="HYPOTHETICAL CYTOSOLIC PROTEIN"/>
    <property type="match status" value="1"/>
</dbReference>
<feature type="region of interest" description="Disordered" evidence="2">
    <location>
        <begin position="115"/>
        <end position="158"/>
    </location>
</feature>
<feature type="compositionally biased region" description="Basic and acidic residues" evidence="2">
    <location>
        <begin position="1"/>
        <end position="11"/>
    </location>
</feature>
<dbReference type="OrthoDB" id="5432602at2"/>
<evidence type="ECO:0000313" key="4">
    <source>
        <dbReference type="Proteomes" id="UP000321945"/>
    </source>
</evidence>
<dbReference type="Pfam" id="PF04519">
    <property type="entry name" value="Bactofilin"/>
    <property type="match status" value="1"/>
</dbReference>
<evidence type="ECO:0000313" key="3">
    <source>
        <dbReference type="EMBL" id="TXD70305.1"/>
    </source>
</evidence>
<reference evidence="3 4" key="1">
    <citation type="submission" date="2019-08" db="EMBL/GenBank/DDBJ databases">
        <title>Genome of Aequorivita lipolytica Y10-2 (type strain).</title>
        <authorList>
            <person name="Bowman J.P."/>
        </authorList>
    </citation>
    <scope>NUCLEOTIDE SEQUENCE [LARGE SCALE GENOMIC DNA]</scope>
    <source>
        <strain evidence="3 4">Y10-2</strain>
    </source>
</reference>
<dbReference type="PANTHER" id="PTHR35024:SF4">
    <property type="entry name" value="POLYMER-FORMING CYTOSKELETAL PROTEIN"/>
    <property type="match status" value="1"/>
</dbReference>
<feature type="compositionally biased region" description="Basic and acidic residues" evidence="2">
    <location>
        <begin position="136"/>
        <end position="158"/>
    </location>
</feature>
<sequence length="158" mass="16809">MFSDKKEKRIAAEPGSAQNRINEGTKLKGDVSSTGFFRIDGTVEGNVKTPSKVVLGKTGVIIGTLTCENADIEGRFEGNLQVSGTLSLRSTAIIEGDVTVGKLAVEPGATMNASCVMQDGKPKTTTAETQSTSDNSKVHPFDRQQRIKKAAVEHPESE</sequence>
<name>A0A5C6YTG3_9FLAO</name>
<organism evidence="3 4">
    <name type="scientific">Aequorivita lipolytica</name>
    <dbReference type="NCBI Taxonomy" id="153267"/>
    <lineage>
        <taxon>Bacteria</taxon>
        <taxon>Pseudomonadati</taxon>
        <taxon>Bacteroidota</taxon>
        <taxon>Flavobacteriia</taxon>
        <taxon>Flavobacteriales</taxon>
        <taxon>Flavobacteriaceae</taxon>
        <taxon>Aequorivita</taxon>
    </lineage>
</organism>
<gene>
    <name evidence="3" type="ORF">ESV24_03835</name>
</gene>
<dbReference type="EMBL" id="VORU01000002">
    <property type="protein sequence ID" value="TXD70305.1"/>
    <property type="molecule type" value="Genomic_DNA"/>
</dbReference>
<evidence type="ECO:0000256" key="2">
    <source>
        <dbReference type="SAM" id="MobiDB-lite"/>
    </source>
</evidence>
<comment type="caution">
    <text evidence="3">The sequence shown here is derived from an EMBL/GenBank/DDBJ whole genome shotgun (WGS) entry which is preliminary data.</text>
</comment>
<feature type="compositionally biased region" description="Polar residues" evidence="2">
    <location>
        <begin position="123"/>
        <end position="135"/>
    </location>
</feature>
<dbReference type="InterPro" id="IPR007607">
    <property type="entry name" value="BacA/B"/>
</dbReference>
<proteinExistence type="inferred from homology"/>
<evidence type="ECO:0000256" key="1">
    <source>
        <dbReference type="ARBA" id="ARBA00044755"/>
    </source>
</evidence>
<comment type="similarity">
    <text evidence="1">Belongs to the bactofilin family.</text>
</comment>
<dbReference type="Proteomes" id="UP000321945">
    <property type="component" value="Unassembled WGS sequence"/>
</dbReference>
<dbReference type="AlphaFoldDB" id="A0A5C6YTG3"/>